<feature type="region of interest" description="Disordered" evidence="1">
    <location>
        <begin position="215"/>
        <end position="244"/>
    </location>
</feature>
<evidence type="ECO:0000313" key="2">
    <source>
        <dbReference type="EMBL" id="EGW13708.1"/>
    </source>
</evidence>
<sequence length="244" mass="26776">MNSRKDPRGCRDASSGNPESWRRRPRPLRTSPTAAGTAAGTHPHSRPEGFSRGPGPPSTAEPRARAPYLVSALRDPSPPPPPPPAPHPQPPRTRPLIRRRQRLADASANRSFAFAVPPPIRACRGRGFSKVIPSPPGAPRSLLFGRARLGLSSRHFRKEVHSSDRLECGLALSPAKVQQLSTSWEPERRGPGNTLWCPNWDFIHNVNKANLRKDGNENFKAEVSGTQQGEHPEDSDATHIFPRG</sequence>
<protein>
    <submittedName>
        <fullName evidence="2">Uncharacterized protein</fullName>
    </submittedName>
</protein>
<organism evidence="2 3">
    <name type="scientific">Cricetulus griseus</name>
    <name type="common">Chinese hamster</name>
    <name type="synonym">Cricetulus barabensis griseus</name>
    <dbReference type="NCBI Taxonomy" id="10029"/>
    <lineage>
        <taxon>Eukaryota</taxon>
        <taxon>Metazoa</taxon>
        <taxon>Chordata</taxon>
        <taxon>Craniata</taxon>
        <taxon>Vertebrata</taxon>
        <taxon>Euteleostomi</taxon>
        <taxon>Mammalia</taxon>
        <taxon>Eutheria</taxon>
        <taxon>Euarchontoglires</taxon>
        <taxon>Glires</taxon>
        <taxon>Rodentia</taxon>
        <taxon>Myomorpha</taxon>
        <taxon>Muroidea</taxon>
        <taxon>Cricetidae</taxon>
        <taxon>Cricetinae</taxon>
        <taxon>Cricetulus</taxon>
    </lineage>
</organism>
<reference evidence="3" key="1">
    <citation type="journal article" date="2011" name="Nat. Biotechnol.">
        <title>The genomic sequence of the Chinese hamster ovary (CHO)-K1 cell line.</title>
        <authorList>
            <person name="Xu X."/>
            <person name="Nagarajan H."/>
            <person name="Lewis N.E."/>
            <person name="Pan S."/>
            <person name="Cai Z."/>
            <person name="Liu X."/>
            <person name="Chen W."/>
            <person name="Xie M."/>
            <person name="Wang W."/>
            <person name="Hammond S."/>
            <person name="Andersen M.R."/>
            <person name="Neff N."/>
            <person name="Passarelli B."/>
            <person name="Koh W."/>
            <person name="Fan H.C."/>
            <person name="Wang J."/>
            <person name="Gui Y."/>
            <person name="Lee K.H."/>
            <person name="Betenbaugh M.J."/>
            <person name="Quake S.R."/>
            <person name="Famili I."/>
            <person name="Palsson B.O."/>
            <person name="Wang J."/>
        </authorList>
    </citation>
    <scope>NUCLEOTIDE SEQUENCE [LARGE SCALE GENOMIC DNA]</scope>
    <source>
        <strain evidence="3">CHO K1 cell line</strain>
    </source>
</reference>
<evidence type="ECO:0000256" key="1">
    <source>
        <dbReference type="SAM" id="MobiDB-lite"/>
    </source>
</evidence>
<gene>
    <name evidence="2" type="ORF">I79_024496</name>
</gene>
<feature type="region of interest" description="Disordered" evidence="1">
    <location>
        <begin position="1"/>
        <end position="102"/>
    </location>
</feature>
<dbReference type="Proteomes" id="UP000001075">
    <property type="component" value="Unassembled WGS sequence"/>
</dbReference>
<feature type="compositionally biased region" description="Pro residues" evidence="1">
    <location>
        <begin position="76"/>
        <end position="93"/>
    </location>
</feature>
<name>G3IKU3_CRIGR</name>
<feature type="compositionally biased region" description="Basic and acidic residues" evidence="1">
    <location>
        <begin position="1"/>
        <end position="11"/>
    </location>
</feature>
<dbReference type="AlphaFoldDB" id="G3IKU3"/>
<feature type="compositionally biased region" description="Low complexity" evidence="1">
    <location>
        <begin position="28"/>
        <end position="42"/>
    </location>
</feature>
<dbReference type="InParanoid" id="G3IKU3"/>
<evidence type="ECO:0000313" key="3">
    <source>
        <dbReference type="Proteomes" id="UP000001075"/>
    </source>
</evidence>
<proteinExistence type="predicted"/>
<accession>G3IKU3</accession>
<dbReference type="EMBL" id="JH003761">
    <property type="protein sequence ID" value="EGW13708.1"/>
    <property type="molecule type" value="Genomic_DNA"/>
</dbReference>